<accession>A0A545TAK9</accession>
<evidence type="ECO:0000313" key="3">
    <source>
        <dbReference type="Proteomes" id="UP000319732"/>
    </source>
</evidence>
<feature type="domain" description="Calcineurin-like phosphoesterase" evidence="1">
    <location>
        <begin position="1"/>
        <end position="219"/>
    </location>
</feature>
<dbReference type="EMBL" id="VHSG01000017">
    <property type="protein sequence ID" value="TQV74245.1"/>
    <property type="molecule type" value="Genomic_DNA"/>
</dbReference>
<name>A0A545TAK9_9GAMM</name>
<gene>
    <name evidence="2" type="ORF">FKG94_16715</name>
</gene>
<reference evidence="2 3" key="1">
    <citation type="submission" date="2019-06" db="EMBL/GenBank/DDBJ databases">
        <title>Whole genome sequence for Cellvibrionaceae sp. R142.</title>
        <authorList>
            <person name="Wang G."/>
        </authorList>
    </citation>
    <scope>NUCLEOTIDE SEQUENCE [LARGE SCALE GENOMIC DNA]</scope>
    <source>
        <strain evidence="2 3">R142</strain>
    </source>
</reference>
<dbReference type="Proteomes" id="UP000319732">
    <property type="component" value="Unassembled WGS sequence"/>
</dbReference>
<sequence length="254" mass="29181">MRVFCISDIHIDYEENAAWLSGLSRSDYQNDILIVAGDLTDKLALLKKGLQQLAERFDKVFFLPGNHELWVRNGELQNSLQKFDAIEALAGQLGILTQPFYSESLNIVPLLGWYDYSFGRPGQQLRDGWMDYRVCRWPHGWDAAAVSRHFTERNPRQLPAQRGSGTLITFSHFLPRIDLMPSYIPAEHRFLYPVLGSYILEQQLRSLQSDIHVYGHSHVNRKVTLNGVCYINNAFGYPGETRIAARKLMCIHEV</sequence>
<comment type="caution">
    <text evidence="2">The sequence shown here is derived from an EMBL/GenBank/DDBJ whole genome shotgun (WGS) entry which is preliminary data.</text>
</comment>
<organism evidence="2 3">
    <name type="scientific">Exilibacterium tricleocarpae</name>
    <dbReference type="NCBI Taxonomy" id="2591008"/>
    <lineage>
        <taxon>Bacteria</taxon>
        <taxon>Pseudomonadati</taxon>
        <taxon>Pseudomonadota</taxon>
        <taxon>Gammaproteobacteria</taxon>
        <taxon>Cellvibrionales</taxon>
        <taxon>Cellvibrionaceae</taxon>
        <taxon>Exilibacterium</taxon>
    </lineage>
</organism>
<keyword evidence="3" id="KW-1185">Reference proteome</keyword>
<dbReference type="InterPro" id="IPR052963">
    <property type="entry name" value="Pantetheine_PDE"/>
</dbReference>
<dbReference type="Gene3D" id="3.60.21.10">
    <property type="match status" value="1"/>
</dbReference>
<dbReference type="GO" id="GO:0016787">
    <property type="term" value="F:hydrolase activity"/>
    <property type="evidence" value="ECO:0007669"/>
    <property type="project" value="InterPro"/>
</dbReference>
<evidence type="ECO:0000313" key="2">
    <source>
        <dbReference type="EMBL" id="TQV74245.1"/>
    </source>
</evidence>
<proteinExistence type="predicted"/>
<dbReference type="SUPFAM" id="SSF56300">
    <property type="entry name" value="Metallo-dependent phosphatases"/>
    <property type="match status" value="1"/>
</dbReference>
<dbReference type="Pfam" id="PF00149">
    <property type="entry name" value="Metallophos"/>
    <property type="match status" value="1"/>
</dbReference>
<dbReference type="InterPro" id="IPR029052">
    <property type="entry name" value="Metallo-depent_PP-like"/>
</dbReference>
<dbReference type="OrthoDB" id="9013891at2"/>
<dbReference type="CDD" id="cd00838">
    <property type="entry name" value="MPP_superfamily"/>
    <property type="match status" value="1"/>
</dbReference>
<dbReference type="InterPro" id="IPR004843">
    <property type="entry name" value="Calcineurin-like_PHP"/>
</dbReference>
<dbReference type="AlphaFoldDB" id="A0A545TAK9"/>
<dbReference type="RefSeq" id="WP_142905468.1">
    <property type="nucleotide sequence ID" value="NZ_ML660096.1"/>
</dbReference>
<evidence type="ECO:0000259" key="1">
    <source>
        <dbReference type="Pfam" id="PF00149"/>
    </source>
</evidence>
<dbReference type="PANTHER" id="PTHR36492:SF2">
    <property type="entry name" value="[ACYL-CARRIER-PROTEIN] PHOSPHODIESTERASE PPTH"/>
    <property type="match status" value="1"/>
</dbReference>
<dbReference type="PANTHER" id="PTHR36492">
    <property type="match status" value="1"/>
</dbReference>
<protein>
    <submittedName>
        <fullName evidence="2">Metallophosphoesterase</fullName>
    </submittedName>
</protein>